<sequence length="391" mass="45579">MNENGRLPRSSSHMLNLPPFEDINEENYAPLIAKMNEITEENVDYIHNSRKHKNSAFISYRSYYCKNTSNGWDVEKLADYIKDYHKETDGTIWDVIYYPSGVLSSELMPEFRRWGFISYVDRKLRETDEVWIFNTSNSNGEVGYFDSWWTQGEIISLMYIKKHNPDKLPTIFIFDTTLGCAQQMPDSFIPDVPDEVDKELVRYFCNSDFMSGGVESLAPMRLFRQLSDEELEEIVLPHMNMLMQTMMTGFSDKHSLDGNTTLPQLKSSLSSHTYDLSFVENRLIVCPDCFNKGTTINDFQQVSFIRSYMNVNNELTPSQVKGVNIIIPEDMERIIERKEWECPSCHTKYCIQENTDTLLSMWWPIRAGRYTGPDNCIIENIPVYEIKKLNS</sequence>
<dbReference type="Proteomes" id="UP000436803">
    <property type="component" value="Unassembled WGS sequence"/>
</dbReference>
<evidence type="ECO:0000313" key="2">
    <source>
        <dbReference type="Proteomes" id="UP000436803"/>
    </source>
</evidence>
<organism evidence="1 2">
    <name type="scientific">Bacteroides fragilis</name>
    <dbReference type="NCBI Taxonomy" id="817"/>
    <lineage>
        <taxon>Bacteria</taxon>
        <taxon>Pseudomonadati</taxon>
        <taxon>Bacteroidota</taxon>
        <taxon>Bacteroidia</taxon>
        <taxon>Bacteroidales</taxon>
        <taxon>Bacteroidaceae</taxon>
        <taxon>Bacteroides</taxon>
    </lineage>
</organism>
<protein>
    <submittedName>
        <fullName evidence="1">Uncharacterized protein</fullName>
    </submittedName>
</protein>
<comment type="caution">
    <text evidence="1">The sequence shown here is derived from an EMBL/GenBank/DDBJ whole genome shotgun (WGS) entry which is preliminary data.</text>
</comment>
<proteinExistence type="predicted"/>
<name>A0A642KLY8_BACFG</name>
<reference evidence="1 2" key="1">
    <citation type="journal article" date="2019" name="Nat. Med.">
        <title>A library of human gut bacterial isolates paired with longitudinal multiomics data enables mechanistic microbiome research.</title>
        <authorList>
            <person name="Poyet M."/>
            <person name="Groussin M."/>
            <person name="Gibbons S.M."/>
            <person name="Avila-Pacheco J."/>
            <person name="Jiang X."/>
            <person name="Kearney S.M."/>
            <person name="Perrotta A.R."/>
            <person name="Berdy B."/>
            <person name="Zhao S."/>
            <person name="Lieberman T.D."/>
            <person name="Swanson P.K."/>
            <person name="Smith M."/>
            <person name="Roesemann S."/>
            <person name="Alexander J.E."/>
            <person name="Rich S.A."/>
            <person name="Livny J."/>
            <person name="Vlamakis H."/>
            <person name="Clish C."/>
            <person name="Bullock K."/>
            <person name="Deik A."/>
            <person name="Scott J."/>
            <person name="Pierce K.A."/>
            <person name="Xavier R.J."/>
            <person name="Alm E.J."/>
        </authorList>
    </citation>
    <scope>NUCLEOTIDE SEQUENCE [LARGE SCALE GENOMIC DNA]</scope>
    <source>
        <strain evidence="1 2">BIOML-A7</strain>
    </source>
</reference>
<dbReference type="AlphaFoldDB" id="A0A642KLY8"/>
<accession>A0A642KLY8</accession>
<gene>
    <name evidence="1" type="ORF">F2Z29_20515</name>
</gene>
<evidence type="ECO:0000313" key="1">
    <source>
        <dbReference type="EMBL" id="KAA5169070.1"/>
    </source>
</evidence>
<dbReference type="EMBL" id="VWAW01000021">
    <property type="protein sequence ID" value="KAA5169070.1"/>
    <property type="molecule type" value="Genomic_DNA"/>
</dbReference>